<dbReference type="CDD" id="cd09870">
    <property type="entry name" value="PIN_YEN1"/>
    <property type="match status" value="1"/>
</dbReference>
<protein>
    <recommendedName>
        <fullName evidence="2">XPG-I domain-containing protein</fullName>
    </recommendedName>
</protein>
<keyword evidence="4" id="KW-1185">Reference proteome</keyword>
<reference evidence="3" key="1">
    <citation type="submission" date="2023-02" db="EMBL/GenBank/DDBJ databases">
        <title>Colletotrichum kahawae CIFC_Que2 genome sequencing and assembly.</title>
        <authorList>
            <person name="Baroncelli R."/>
        </authorList>
    </citation>
    <scope>NUCLEOTIDE SEQUENCE</scope>
    <source>
        <strain evidence="3">CIFC_Que2</strain>
    </source>
</reference>
<feature type="region of interest" description="Disordered" evidence="1">
    <location>
        <begin position="379"/>
        <end position="428"/>
    </location>
</feature>
<name>A0AAD9YN76_COLKA</name>
<dbReference type="GO" id="GO:0006281">
    <property type="term" value="P:DNA repair"/>
    <property type="evidence" value="ECO:0007669"/>
    <property type="project" value="UniProtKB-ARBA"/>
</dbReference>
<comment type="caution">
    <text evidence="3">The sequence shown here is derived from an EMBL/GenBank/DDBJ whole genome shotgun (WGS) entry which is preliminary data.</text>
</comment>
<dbReference type="Proteomes" id="UP001281614">
    <property type="component" value="Unassembled WGS sequence"/>
</dbReference>
<evidence type="ECO:0000259" key="2">
    <source>
        <dbReference type="SMART" id="SM00484"/>
    </source>
</evidence>
<dbReference type="SMART" id="SM00484">
    <property type="entry name" value="XPGI"/>
    <property type="match status" value="1"/>
</dbReference>
<sequence length="561" mass="63166">MLDRIWALMHIGIEIIFVFDGKGRPDVKGGKKTEDPAGRKVREEDTEFFKQTLSSIHVPWRQAPGEAEAECATLQRLGLVDAVWSEDGDTFMFGCTVVVRNLLKSNGTKSKEEARVFRLSDVEQKTGISRKGLVLYAMVAGCDYTRGLYGCSTAVGRELATKQRLVDEFSVTSVNADATRWKLWRRRLEAQLENLEPALRARFDKEKSNIERFPELRALRYCRSPKVSSDNELRNLDCIRGEWYKRYSTESLRTTIPYMRDRFHYSKPSRWWFRHLAPVALNQRALGKEPGARDLVREIKQKRKPKPTSTVEIDPRRLFPGIDQAICPQGMLVLNGVLTGKDADHAVVGKPIEMVQSEMLDAVLGWGMSDEEFLQWRKEPQKKSARNGKPALKENPLLNNEKEGRGRKRKAETSIRKPPTILNLPRKSGGDDFWDLDCPSSQELGSCPVPSDFGAASKTPSAADKSAQFKPADRVVEEPVGCSAPRSARRLLVPRNTKQTQEQKDASEVVRTFRKHCSTVNSTRDSFTRSVGREPVLSPLANPAVLEGKGGSVNDPIDLDD</sequence>
<dbReference type="EMBL" id="VYYT01000057">
    <property type="protein sequence ID" value="KAK2773288.1"/>
    <property type="molecule type" value="Genomic_DNA"/>
</dbReference>
<feature type="region of interest" description="Disordered" evidence="1">
    <location>
        <begin position="542"/>
        <end position="561"/>
    </location>
</feature>
<dbReference type="InterPro" id="IPR006086">
    <property type="entry name" value="XPG-I_dom"/>
</dbReference>
<dbReference type="PRINTS" id="PR00853">
    <property type="entry name" value="XPGRADSUPER"/>
</dbReference>
<evidence type="ECO:0000256" key="1">
    <source>
        <dbReference type="SAM" id="MobiDB-lite"/>
    </source>
</evidence>
<dbReference type="Pfam" id="PF00867">
    <property type="entry name" value="XPG_I"/>
    <property type="match status" value="1"/>
</dbReference>
<feature type="region of interest" description="Disordered" evidence="1">
    <location>
        <begin position="454"/>
        <end position="482"/>
    </location>
</feature>
<evidence type="ECO:0000313" key="3">
    <source>
        <dbReference type="EMBL" id="KAK2773288.1"/>
    </source>
</evidence>
<dbReference type="PANTHER" id="PTHR11081:SF62">
    <property type="entry name" value="XPG-I DOMAIN-CONTAINING PROTEIN"/>
    <property type="match status" value="1"/>
</dbReference>
<dbReference type="InterPro" id="IPR036279">
    <property type="entry name" value="5-3_exonuclease_C_sf"/>
</dbReference>
<dbReference type="InterPro" id="IPR029060">
    <property type="entry name" value="PIN-like_dom_sf"/>
</dbReference>
<dbReference type="AlphaFoldDB" id="A0AAD9YN76"/>
<dbReference type="GO" id="GO:0017108">
    <property type="term" value="F:5'-flap endonuclease activity"/>
    <property type="evidence" value="ECO:0007669"/>
    <property type="project" value="TreeGrafter"/>
</dbReference>
<dbReference type="InterPro" id="IPR006084">
    <property type="entry name" value="XPG/Rad2"/>
</dbReference>
<dbReference type="Gene3D" id="3.40.50.1010">
    <property type="entry name" value="5'-nuclease"/>
    <property type="match status" value="1"/>
</dbReference>
<feature type="domain" description="XPG-I" evidence="2">
    <location>
        <begin position="54"/>
        <end position="128"/>
    </location>
</feature>
<proteinExistence type="predicted"/>
<gene>
    <name evidence="3" type="ORF">CKAH01_03748</name>
</gene>
<dbReference type="PANTHER" id="PTHR11081">
    <property type="entry name" value="FLAP ENDONUCLEASE FAMILY MEMBER"/>
    <property type="match status" value="1"/>
</dbReference>
<accession>A0AAD9YN76</accession>
<dbReference type="SUPFAM" id="SSF47807">
    <property type="entry name" value="5' to 3' exonuclease, C-terminal subdomain"/>
    <property type="match status" value="1"/>
</dbReference>
<evidence type="ECO:0000313" key="4">
    <source>
        <dbReference type="Proteomes" id="UP001281614"/>
    </source>
</evidence>
<organism evidence="3 4">
    <name type="scientific">Colletotrichum kahawae</name>
    <name type="common">Coffee berry disease fungus</name>
    <dbReference type="NCBI Taxonomy" id="34407"/>
    <lineage>
        <taxon>Eukaryota</taxon>
        <taxon>Fungi</taxon>
        <taxon>Dikarya</taxon>
        <taxon>Ascomycota</taxon>
        <taxon>Pezizomycotina</taxon>
        <taxon>Sordariomycetes</taxon>
        <taxon>Hypocreomycetidae</taxon>
        <taxon>Glomerellales</taxon>
        <taxon>Glomerellaceae</taxon>
        <taxon>Colletotrichum</taxon>
        <taxon>Colletotrichum gloeosporioides species complex</taxon>
    </lineage>
</organism>
<dbReference type="SUPFAM" id="SSF88723">
    <property type="entry name" value="PIN domain-like"/>
    <property type="match status" value="1"/>
</dbReference>